<accession>A0A8J4X564</accession>
<keyword evidence="3" id="KW-1185">Reference proteome</keyword>
<dbReference type="Proteomes" id="UP000727407">
    <property type="component" value="Unassembled WGS sequence"/>
</dbReference>
<evidence type="ECO:0000313" key="2">
    <source>
        <dbReference type="EMBL" id="KAF5893538.1"/>
    </source>
</evidence>
<comment type="caution">
    <text evidence="2">The sequence shown here is derived from an EMBL/GenBank/DDBJ whole genome shotgun (WGS) entry which is preliminary data.</text>
</comment>
<feature type="non-terminal residue" evidence="2">
    <location>
        <position position="82"/>
    </location>
</feature>
<protein>
    <submittedName>
        <fullName evidence="2">Transcription activator of gluconeogenesis</fullName>
    </submittedName>
</protein>
<evidence type="ECO:0000313" key="3">
    <source>
        <dbReference type="Proteomes" id="UP000727407"/>
    </source>
</evidence>
<gene>
    <name evidence="2" type="ORF">DAT39_016761</name>
</gene>
<evidence type="ECO:0000256" key="1">
    <source>
        <dbReference type="SAM" id="MobiDB-lite"/>
    </source>
</evidence>
<proteinExistence type="predicted"/>
<sequence length="82" mass="8383">DFLPGAALPIAGFLAIIQEKEQSKAHCDSGHTHTPVTSSKSSVTTSGSSPDVVLARVIKSASATGVACVLVDMLKCWACSVP</sequence>
<feature type="non-terminal residue" evidence="2">
    <location>
        <position position="1"/>
    </location>
</feature>
<dbReference type="AlphaFoldDB" id="A0A8J4X564"/>
<dbReference type="EMBL" id="QNUK01000428">
    <property type="protein sequence ID" value="KAF5893538.1"/>
    <property type="molecule type" value="Genomic_DNA"/>
</dbReference>
<feature type="compositionally biased region" description="Low complexity" evidence="1">
    <location>
        <begin position="34"/>
        <end position="48"/>
    </location>
</feature>
<name>A0A8J4X564_CLAMG</name>
<feature type="region of interest" description="Disordered" evidence="1">
    <location>
        <begin position="24"/>
        <end position="48"/>
    </location>
</feature>
<reference evidence="2" key="1">
    <citation type="submission" date="2020-07" db="EMBL/GenBank/DDBJ databases">
        <title>Clarias magur genome sequencing, assembly and annotation.</title>
        <authorList>
            <person name="Kushwaha B."/>
            <person name="Kumar R."/>
            <person name="Das P."/>
            <person name="Joshi C.G."/>
            <person name="Kumar D."/>
            <person name="Nagpure N.S."/>
            <person name="Pandey M."/>
            <person name="Agarwal S."/>
            <person name="Srivastava S."/>
            <person name="Singh M."/>
            <person name="Sahoo L."/>
            <person name="Jayasankar P."/>
            <person name="Meher P.K."/>
            <person name="Koringa P.G."/>
            <person name="Iquebal M.A."/>
            <person name="Das S.P."/>
            <person name="Bit A."/>
            <person name="Patnaik S."/>
            <person name="Patel N."/>
            <person name="Shah T.M."/>
            <person name="Hinsu A."/>
            <person name="Jena J.K."/>
        </authorList>
    </citation>
    <scope>NUCLEOTIDE SEQUENCE</scope>
    <source>
        <strain evidence="2">CIFAMagur01</strain>
        <tissue evidence="2">Testis</tissue>
    </source>
</reference>
<organism evidence="2 3">
    <name type="scientific">Clarias magur</name>
    <name type="common">Asian catfish</name>
    <name type="synonym">Macropteronotus magur</name>
    <dbReference type="NCBI Taxonomy" id="1594786"/>
    <lineage>
        <taxon>Eukaryota</taxon>
        <taxon>Metazoa</taxon>
        <taxon>Chordata</taxon>
        <taxon>Craniata</taxon>
        <taxon>Vertebrata</taxon>
        <taxon>Euteleostomi</taxon>
        <taxon>Actinopterygii</taxon>
        <taxon>Neopterygii</taxon>
        <taxon>Teleostei</taxon>
        <taxon>Ostariophysi</taxon>
        <taxon>Siluriformes</taxon>
        <taxon>Clariidae</taxon>
        <taxon>Clarias</taxon>
    </lineage>
</organism>